<evidence type="ECO:0000313" key="1">
    <source>
        <dbReference type="EMBL" id="CDW24023.1"/>
    </source>
</evidence>
<reference evidence="1" key="1">
    <citation type="submission" date="2014-05" db="EMBL/GenBank/DDBJ databases">
        <authorList>
            <person name="Chronopoulou M."/>
        </authorList>
    </citation>
    <scope>NUCLEOTIDE SEQUENCE</scope>
    <source>
        <tissue evidence="1">Whole organism</tissue>
    </source>
</reference>
<name>A0A0K2TDD1_LEPSM</name>
<proteinExistence type="predicted"/>
<organism evidence="1">
    <name type="scientific">Lepeophtheirus salmonis</name>
    <name type="common">Salmon louse</name>
    <name type="synonym">Caligus salmonis</name>
    <dbReference type="NCBI Taxonomy" id="72036"/>
    <lineage>
        <taxon>Eukaryota</taxon>
        <taxon>Metazoa</taxon>
        <taxon>Ecdysozoa</taxon>
        <taxon>Arthropoda</taxon>
        <taxon>Crustacea</taxon>
        <taxon>Multicrustacea</taxon>
        <taxon>Hexanauplia</taxon>
        <taxon>Copepoda</taxon>
        <taxon>Siphonostomatoida</taxon>
        <taxon>Caligidae</taxon>
        <taxon>Lepeophtheirus</taxon>
    </lineage>
</organism>
<sequence length="50" mass="5817">MLSITSIYLINQKSLGCCFFVRSKFQSFFLSIKIINFFCACIKDLNYSYG</sequence>
<dbReference type="AlphaFoldDB" id="A0A0K2TDD1"/>
<protein>
    <submittedName>
        <fullName evidence="1">Uncharacterized protein</fullName>
    </submittedName>
</protein>
<dbReference type="EMBL" id="HACA01006662">
    <property type="protein sequence ID" value="CDW24023.1"/>
    <property type="molecule type" value="Transcribed_RNA"/>
</dbReference>
<accession>A0A0K2TDD1</accession>